<dbReference type="InterPro" id="IPR012337">
    <property type="entry name" value="RNaseH-like_sf"/>
</dbReference>
<evidence type="ECO:0000256" key="1">
    <source>
        <dbReference type="ARBA" id="ARBA00004123"/>
    </source>
</evidence>
<dbReference type="PROSITE" id="PS51032">
    <property type="entry name" value="AP2_ERF"/>
    <property type="match status" value="1"/>
</dbReference>
<dbReference type="Proteomes" id="UP001396334">
    <property type="component" value="Unassembled WGS sequence"/>
</dbReference>
<dbReference type="SUPFAM" id="SSF54171">
    <property type="entry name" value="DNA-binding domain"/>
    <property type="match status" value="1"/>
</dbReference>
<evidence type="ECO:0000256" key="7">
    <source>
        <dbReference type="SAM" id="MobiDB-lite"/>
    </source>
</evidence>
<dbReference type="SUPFAM" id="SSF53098">
    <property type="entry name" value="Ribonuclease H-like"/>
    <property type="match status" value="1"/>
</dbReference>
<evidence type="ECO:0000256" key="4">
    <source>
        <dbReference type="ARBA" id="ARBA00023163"/>
    </source>
</evidence>
<protein>
    <recommendedName>
        <fullName evidence="8">AP2/ERF domain-containing protein</fullName>
    </recommendedName>
</protein>
<dbReference type="CDD" id="cd06222">
    <property type="entry name" value="RNase_H_like"/>
    <property type="match status" value="1"/>
</dbReference>
<sequence>MYLRRMRSFQEMKTRMVLVQVILDAGLTMSMLCGIRREKERKGRRGNRRYRKWWCRWRRMAVESVATFCTQFGNFPRGGSSSAAAGVTEANMAAQLVPAYEYSNNNNERCREEPRRRYRGVRQRPWGKWAAEIRDPFKAARVWLGTFDTAEDAARAYDEAALRFRGNKAKLNFPENVRLRLRTPPPNPTTTNFPVSNSPNTLFSVPTSTDSIIHSQPQPQPHYMVPNPEVTGGYLDYSQHFLGSFNNDLPRGQQQNQPLYPYNQIGLSGSSSVGSHAQSLSLSSSSSYPIVFPIQSSSHQLNMGDIQGVGVGDFSVHSCWWCKALWPDVTPTITDVVASPIRLSTIHPRLKNKEVHGWIAPDKGSVKFNTDGVVEGSYGEAGIGVYLRDENSKTLLYFSMSAGVNNVVSTEILALKEAIRLYNSVTGRHSYKVVFECDNKLVVDWLQHPHLAPVNIKEEIVGFINECKDLNCRFLFVSKEGNTVVDGLAKKGIRRVQPLVVSCFPVSVQT</sequence>
<feature type="region of interest" description="Disordered" evidence="7">
    <location>
        <begin position="179"/>
        <end position="199"/>
    </location>
</feature>
<comment type="caution">
    <text evidence="9">The sequence shown here is derived from an EMBL/GenBank/DDBJ whole genome shotgun (WGS) entry which is preliminary data.</text>
</comment>
<evidence type="ECO:0000313" key="10">
    <source>
        <dbReference type="Proteomes" id="UP001396334"/>
    </source>
</evidence>
<proteinExistence type="inferred from homology"/>
<evidence type="ECO:0000256" key="5">
    <source>
        <dbReference type="ARBA" id="ARBA00023242"/>
    </source>
</evidence>
<gene>
    <name evidence="9" type="ORF">V6N11_059608</name>
</gene>
<comment type="similarity">
    <text evidence="6">Belongs to the AP2/ERF transcription factor family. ERF subfamily.</text>
</comment>
<keyword evidence="2" id="KW-0805">Transcription regulation</keyword>
<dbReference type="Pfam" id="PF13456">
    <property type="entry name" value="RVT_3"/>
    <property type="match status" value="1"/>
</dbReference>
<dbReference type="PANTHER" id="PTHR31190">
    <property type="entry name" value="DNA-BINDING DOMAIN"/>
    <property type="match status" value="1"/>
</dbReference>
<keyword evidence="4" id="KW-0804">Transcription</keyword>
<dbReference type="EMBL" id="JBBPBN010000115">
    <property type="protein sequence ID" value="KAK8977980.1"/>
    <property type="molecule type" value="Genomic_DNA"/>
</dbReference>
<keyword evidence="10" id="KW-1185">Reference proteome</keyword>
<evidence type="ECO:0000256" key="3">
    <source>
        <dbReference type="ARBA" id="ARBA00023125"/>
    </source>
</evidence>
<dbReference type="InterPro" id="IPR016177">
    <property type="entry name" value="DNA-bd_dom_sf"/>
</dbReference>
<feature type="domain" description="AP2/ERF" evidence="8">
    <location>
        <begin position="117"/>
        <end position="174"/>
    </location>
</feature>
<dbReference type="CDD" id="cd00018">
    <property type="entry name" value="AP2"/>
    <property type="match status" value="1"/>
</dbReference>
<dbReference type="InterPro" id="IPR001471">
    <property type="entry name" value="AP2/ERF_dom"/>
</dbReference>
<dbReference type="Gene3D" id="3.30.730.10">
    <property type="entry name" value="AP2/ERF domain"/>
    <property type="match status" value="1"/>
</dbReference>
<evidence type="ECO:0000259" key="8">
    <source>
        <dbReference type="PROSITE" id="PS51032"/>
    </source>
</evidence>
<evidence type="ECO:0000313" key="9">
    <source>
        <dbReference type="EMBL" id="KAK8977980.1"/>
    </source>
</evidence>
<feature type="compositionally biased region" description="Low complexity" evidence="7">
    <location>
        <begin position="189"/>
        <end position="199"/>
    </location>
</feature>
<dbReference type="PRINTS" id="PR00367">
    <property type="entry name" value="ETHRSPELEMNT"/>
</dbReference>
<dbReference type="InterPro" id="IPR036955">
    <property type="entry name" value="AP2/ERF_dom_sf"/>
</dbReference>
<dbReference type="PANTHER" id="PTHR31190:SF358">
    <property type="entry name" value="ETHYLENE-RESPONSIVE TRANSCRIPTION FACTOR ABR1"/>
    <property type="match status" value="1"/>
</dbReference>
<reference evidence="9 10" key="1">
    <citation type="journal article" date="2024" name="G3 (Bethesda)">
        <title>Genome assembly of Hibiscus sabdariffa L. provides insights into metabolisms of medicinal natural products.</title>
        <authorList>
            <person name="Kim T."/>
        </authorList>
    </citation>
    <scope>NUCLEOTIDE SEQUENCE [LARGE SCALE GENOMIC DNA]</scope>
    <source>
        <strain evidence="9">TK-2024</strain>
        <tissue evidence="9">Old leaves</tissue>
    </source>
</reference>
<organism evidence="9 10">
    <name type="scientific">Hibiscus sabdariffa</name>
    <name type="common">roselle</name>
    <dbReference type="NCBI Taxonomy" id="183260"/>
    <lineage>
        <taxon>Eukaryota</taxon>
        <taxon>Viridiplantae</taxon>
        <taxon>Streptophyta</taxon>
        <taxon>Embryophyta</taxon>
        <taxon>Tracheophyta</taxon>
        <taxon>Spermatophyta</taxon>
        <taxon>Magnoliopsida</taxon>
        <taxon>eudicotyledons</taxon>
        <taxon>Gunneridae</taxon>
        <taxon>Pentapetalae</taxon>
        <taxon>rosids</taxon>
        <taxon>malvids</taxon>
        <taxon>Malvales</taxon>
        <taxon>Malvaceae</taxon>
        <taxon>Malvoideae</taxon>
        <taxon>Hibiscus</taxon>
    </lineage>
</organism>
<keyword evidence="3" id="KW-0238">DNA-binding</keyword>
<name>A0ABR2NP75_9ROSI</name>
<dbReference type="InterPro" id="IPR002156">
    <property type="entry name" value="RNaseH_domain"/>
</dbReference>
<dbReference type="Pfam" id="PF00847">
    <property type="entry name" value="AP2"/>
    <property type="match status" value="1"/>
</dbReference>
<keyword evidence="5" id="KW-0539">Nucleus</keyword>
<comment type="subcellular location">
    <subcellularLocation>
        <location evidence="1">Nucleus</location>
    </subcellularLocation>
</comment>
<dbReference type="InterPro" id="IPR044808">
    <property type="entry name" value="ERF_plant"/>
</dbReference>
<dbReference type="InterPro" id="IPR044730">
    <property type="entry name" value="RNase_H-like_dom_plant"/>
</dbReference>
<evidence type="ECO:0000256" key="6">
    <source>
        <dbReference type="ARBA" id="ARBA00024343"/>
    </source>
</evidence>
<evidence type="ECO:0000256" key="2">
    <source>
        <dbReference type="ARBA" id="ARBA00023015"/>
    </source>
</evidence>
<accession>A0ABR2NP75</accession>
<dbReference type="SMART" id="SM00380">
    <property type="entry name" value="AP2"/>
    <property type="match status" value="1"/>
</dbReference>
<dbReference type="Gene3D" id="3.30.420.10">
    <property type="entry name" value="Ribonuclease H-like superfamily/Ribonuclease H"/>
    <property type="match status" value="1"/>
</dbReference>
<dbReference type="InterPro" id="IPR036397">
    <property type="entry name" value="RNaseH_sf"/>
</dbReference>